<dbReference type="PANTHER" id="PTHR21581:SF6">
    <property type="entry name" value="TRAFFICKING PROTEIN PARTICLE COMPLEX SUBUNIT 12"/>
    <property type="match status" value="1"/>
</dbReference>
<comment type="similarity">
    <text evidence="1 9">Belongs to the peptidase S11 family.</text>
</comment>
<keyword evidence="12" id="KW-1185">Reference proteome</keyword>
<sequence>MDFMLQGTKPFGRLGLRAVRNALAGLMVVAAVSGATTVVAHAAKYAAIVVDANTGKVLHAKNADSPRYPASLTKMMTLYLLFGALDSGKLTMDTRLKVSAFAAAQSPTKLGLKVGSTISVREAMLGLITKSANDAAVVIAENLAGSESAFAKRMTSTARRIGMTNTTFRNASGLPNPGQVSTARDMATLGRALAEHYPEYYKYFSTRSFVFRGRTINGHNNLLGRVDGVDGIKTGYIRASGFNLVSSMRRNGRHLVATVIGGTSGRARDAQMQALLEQYIGKASRRSGGALIARAGQEDAAPALLALAPSPRPRPELVAAAEEVGSIVADEPETVDVYDAVVAAEDKPVADPKVVTASVVPVANPLARNDDEEIAQGDIDDGGAADAAAIMTASADSGWKIQIAASPTAAGADSMLDKARAAAPQLLAQAVPQVETVKKGKSTLYRARFAGFSDKDAAWAACGKLEKHDFSCLAIRR</sequence>
<dbReference type="AlphaFoldDB" id="A0A7W9FP24"/>
<evidence type="ECO:0000256" key="3">
    <source>
        <dbReference type="ARBA" id="ARBA00022801"/>
    </source>
</evidence>
<comment type="caution">
    <text evidence="11">The sequence shown here is derived from an EMBL/GenBank/DDBJ whole genome shotgun (WGS) entry which is preliminary data.</text>
</comment>
<dbReference type="GO" id="GO:0042834">
    <property type="term" value="F:peptidoglycan binding"/>
    <property type="evidence" value="ECO:0007669"/>
    <property type="project" value="InterPro"/>
</dbReference>
<reference evidence="11 12" key="1">
    <citation type="submission" date="2020-08" db="EMBL/GenBank/DDBJ databases">
        <title>Genomic Encyclopedia of Type Strains, Phase IV (KMG-IV): sequencing the most valuable type-strain genomes for metagenomic binning, comparative biology and taxonomic classification.</title>
        <authorList>
            <person name="Goeker M."/>
        </authorList>
    </citation>
    <scope>NUCLEOTIDE SEQUENCE [LARGE SCALE GENOMIC DNA]</scope>
    <source>
        <strain evidence="11 12">DSM 16268</strain>
    </source>
</reference>
<dbReference type="PROSITE" id="PS51724">
    <property type="entry name" value="SPOR"/>
    <property type="match status" value="1"/>
</dbReference>
<keyword evidence="6" id="KW-0961">Cell wall biogenesis/degradation</keyword>
<keyword evidence="11" id="KW-0645">Protease</keyword>
<feature type="active site" description="Proton acceptor" evidence="7">
    <location>
        <position position="74"/>
    </location>
</feature>
<feature type="active site" description="Acyl-ester intermediate" evidence="7">
    <location>
        <position position="71"/>
    </location>
</feature>
<dbReference type="SUPFAM" id="SSF56601">
    <property type="entry name" value="beta-lactamase/transpeptidase-like"/>
    <property type="match status" value="1"/>
</dbReference>
<dbReference type="GO" id="GO:0008360">
    <property type="term" value="P:regulation of cell shape"/>
    <property type="evidence" value="ECO:0007669"/>
    <property type="project" value="UniProtKB-KW"/>
</dbReference>
<evidence type="ECO:0000256" key="6">
    <source>
        <dbReference type="ARBA" id="ARBA00023316"/>
    </source>
</evidence>
<accession>A0A7W9FP24</accession>
<evidence type="ECO:0000256" key="9">
    <source>
        <dbReference type="RuleBase" id="RU004016"/>
    </source>
</evidence>
<dbReference type="EMBL" id="JACHOO010000007">
    <property type="protein sequence ID" value="MBB5754166.1"/>
    <property type="molecule type" value="Genomic_DNA"/>
</dbReference>
<dbReference type="InterPro" id="IPR007730">
    <property type="entry name" value="SPOR-like_dom"/>
</dbReference>
<dbReference type="Pfam" id="PF00768">
    <property type="entry name" value="Peptidase_S11"/>
    <property type="match status" value="1"/>
</dbReference>
<feature type="active site" evidence="7">
    <location>
        <position position="131"/>
    </location>
</feature>
<dbReference type="EC" id="3.4.16.4" evidence="11"/>
<evidence type="ECO:0000256" key="8">
    <source>
        <dbReference type="PIRSR" id="PIRSR618044-2"/>
    </source>
</evidence>
<dbReference type="GO" id="GO:0009252">
    <property type="term" value="P:peptidoglycan biosynthetic process"/>
    <property type="evidence" value="ECO:0007669"/>
    <property type="project" value="UniProtKB-KW"/>
</dbReference>
<dbReference type="Gene3D" id="3.40.710.10">
    <property type="entry name" value="DD-peptidase/beta-lactamase superfamily"/>
    <property type="match status" value="1"/>
</dbReference>
<evidence type="ECO:0000256" key="4">
    <source>
        <dbReference type="ARBA" id="ARBA00022960"/>
    </source>
</evidence>
<dbReference type="InterPro" id="IPR001967">
    <property type="entry name" value="Peptidase_S11_N"/>
</dbReference>
<dbReference type="GO" id="GO:0071555">
    <property type="term" value="P:cell wall organization"/>
    <property type="evidence" value="ECO:0007669"/>
    <property type="project" value="UniProtKB-KW"/>
</dbReference>
<evidence type="ECO:0000256" key="7">
    <source>
        <dbReference type="PIRSR" id="PIRSR618044-1"/>
    </source>
</evidence>
<dbReference type="Proteomes" id="UP000523821">
    <property type="component" value="Unassembled WGS sequence"/>
</dbReference>
<evidence type="ECO:0000256" key="2">
    <source>
        <dbReference type="ARBA" id="ARBA00022729"/>
    </source>
</evidence>
<keyword evidence="4" id="KW-0133">Cell shape</keyword>
<dbReference type="InterPro" id="IPR018044">
    <property type="entry name" value="Peptidase_S11"/>
</dbReference>
<name>A0A7W9FP24_9HYPH</name>
<evidence type="ECO:0000256" key="5">
    <source>
        <dbReference type="ARBA" id="ARBA00022984"/>
    </source>
</evidence>
<keyword evidence="2" id="KW-0732">Signal</keyword>
<feature type="domain" description="SPOR" evidence="10">
    <location>
        <begin position="393"/>
        <end position="477"/>
    </location>
</feature>
<proteinExistence type="inferred from homology"/>
<gene>
    <name evidence="11" type="ORF">GGQ63_003247</name>
</gene>
<dbReference type="InterPro" id="IPR012338">
    <property type="entry name" value="Beta-lactam/transpept-like"/>
</dbReference>
<dbReference type="PRINTS" id="PR00725">
    <property type="entry name" value="DADACBPTASE1"/>
</dbReference>
<organism evidence="11 12">
    <name type="scientific">Prosthecomicrobium pneumaticum</name>
    <dbReference type="NCBI Taxonomy" id="81895"/>
    <lineage>
        <taxon>Bacteria</taxon>
        <taxon>Pseudomonadati</taxon>
        <taxon>Pseudomonadota</taxon>
        <taxon>Alphaproteobacteria</taxon>
        <taxon>Hyphomicrobiales</taxon>
        <taxon>Kaistiaceae</taxon>
        <taxon>Prosthecomicrobium</taxon>
    </lineage>
</organism>
<dbReference type="Pfam" id="PF05036">
    <property type="entry name" value="SPOR"/>
    <property type="match status" value="1"/>
</dbReference>
<keyword evidence="11" id="KW-0121">Carboxypeptidase</keyword>
<keyword evidence="3 11" id="KW-0378">Hydrolase</keyword>
<dbReference type="GO" id="GO:0009002">
    <property type="term" value="F:serine-type D-Ala-D-Ala carboxypeptidase activity"/>
    <property type="evidence" value="ECO:0007669"/>
    <property type="project" value="UniProtKB-EC"/>
</dbReference>
<dbReference type="InterPro" id="IPR036680">
    <property type="entry name" value="SPOR-like_sf"/>
</dbReference>
<dbReference type="GO" id="GO:0006508">
    <property type="term" value="P:proteolysis"/>
    <property type="evidence" value="ECO:0007669"/>
    <property type="project" value="InterPro"/>
</dbReference>
<dbReference type="PANTHER" id="PTHR21581">
    <property type="entry name" value="D-ALANYL-D-ALANINE CARBOXYPEPTIDASE"/>
    <property type="match status" value="1"/>
</dbReference>
<protein>
    <submittedName>
        <fullName evidence="11">D-alanyl-D-alanine carboxypeptidase</fullName>
        <ecNumber evidence="11">3.4.16.4</ecNumber>
    </submittedName>
</protein>
<evidence type="ECO:0000256" key="1">
    <source>
        <dbReference type="ARBA" id="ARBA00007164"/>
    </source>
</evidence>
<dbReference type="Gene3D" id="3.30.70.1070">
    <property type="entry name" value="Sporulation related repeat"/>
    <property type="match status" value="1"/>
</dbReference>
<evidence type="ECO:0000259" key="10">
    <source>
        <dbReference type="PROSITE" id="PS51724"/>
    </source>
</evidence>
<dbReference type="SUPFAM" id="SSF110997">
    <property type="entry name" value="Sporulation related repeat"/>
    <property type="match status" value="1"/>
</dbReference>
<evidence type="ECO:0000313" key="12">
    <source>
        <dbReference type="Proteomes" id="UP000523821"/>
    </source>
</evidence>
<feature type="binding site" evidence="8">
    <location>
        <position position="233"/>
    </location>
    <ligand>
        <name>substrate</name>
    </ligand>
</feature>
<keyword evidence="5" id="KW-0573">Peptidoglycan synthesis</keyword>
<evidence type="ECO:0000313" key="11">
    <source>
        <dbReference type="EMBL" id="MBB5754166.1"/>
    </source>
</evidence>